<proteinExistence type="inferred from homology"/>
<dbReference type="AlphaFoldDB" id="A0A7W8D5L3"/>
<dbReference type="InterPro" id="IPR011060">
    <property type="entry name" value="RibuloseP-bd_barrel"/>
</dbReference>
<dbReference type="EC" id="5.3.1.24" evidence="3 9"/>
<dbReference type="RefSeq" id="WP_343059129.1">
    <property type="nucleotide sequence ID" value="NZ_JACHHP010000001.1"/>
</dbReference>
<sequence>MTTALRTRIKFCGMTRAEDVAAAVALGVDAIGLILVPGSPRALSLSQAVALRASLPPFVASVALSLDADPADAQRSAATLRPTFWQFHGSEAPEDCDRIGLPYLKAVPMAQPEDAAAFAARYRSASGFVLDSHVAGGQGGSGRRFDWSRIPADLGRPLVLAGGLTPDNVFDAVCAVRPYAVDVSSGIESAPGVKDGDRMRAFVAQVQRADAILRSA</sequence>
<dbReference type="GO" id="GO:0004640">
    <property type="term" value="F:phosphoribosylanthranilate isomerase activity"/>
    <property type="evidence" value="ECO:0007669"/>
    <property type="project" value="UniProtKB-UniRule"/>
</dbReference>
<keyword evidence="5 9" id="KW-0028">Amino-acid biosynthesis</keyword>
<dbReference type="GO" id="GO:0000162">
    <property type="term" value="P:L-tryptophan biosynthetic process"/>
    <property type="evidence" value="ECO:0007669"/>
    <property type="project" value="UniProtKB-UniRule"/>
</dbReference>
<name>A0A7W8D5L3_9GAMM</name>
<keyword evidence="13" id="KW-1185">Reference proteome</keyword>
<comment type="caution">
    <text evidence="12">The sequence shown here is derived from an EMBL/GenBank/DDBJ whole genome shotgun (WGS) entry which is preliminary data.</text>
</comment>
<keyword evidence="10" id="KW-1133">Transmembrane helix</keyword>
<dbReference type="SUPFAM" id="SSF51366">
    <property type="entry name" value="Ribulose-phoshate binding barrel"/>
    <property type="match status" value="1"/>
</dbReference>
<protein>
    <recommendedName>
        <fullName evidence="4 9">N-(5'-phosphoribosyl)anthranilate isomerase</fullName>
        <shortName evidence="9">PRAI</shortName>
        <ecNumber evidence="3 9">5.3.1.24</ecNumber>
    </recommendedName>
</protein>
<evidence type="ECO:0000256" key="1">
    <source>
        <dbReference type="ARBA" id="ARBA00001164"/>
    </source>
</evidence>
<dbReference type="CDD" id="cd00405">
    <property type="entry name" value="PRAI"/>
    <property type="match status" value="1"/>
</dbReference>
<dbReference type="EMBL" id="JACHHP010000001">
    <property type="protein sequence ID" value="MBB5206673.1"/>
    <property type="molecule type" value="Genomic_DNA"/>
</dbReference>
<keyword evidence="6 9" id="KW-0822">Tryptophan biosynthesis</keyword>
<evidence type="ECO:0000256" key="3">
    <source>
        <dbReference type="ARBA" id="ARBA00012572"/>
    </source>
</evidence>
<evidence type="ECO:0000256" key="8">
    <source>
        <dbReference type="ARBA" id="ARBA00023235"/>
    </source>
</evidence>
<dbReference type="HAMAP" id="MF_00135">
    <property type="entry name" value="PRAI"/>
    <property type="match status" value="1"/>
</dbReference>
<comment type="catalytic activity">
    <reaction evidence="1 9">
        <text>N-(5-phospho-beta-D-ribosyl)anthranilate = 1-(2-carboxyphenylamino)-1-deoxy-D-ribulose 5-phosphate</text>
        <dbReference type="Rhea" id="RHEA:21540"/>
        <dbReference type="ChEBI" id="CHEBI:18277"/>
        <dbReference type="ChEBI" id="CHEBI:58613"/>
        <dbReference type="EC" id="5.3.1.24"/>
    </reaction>
</comment>
<evidence type="ECO:0000256" key="9">
    <source>
        <dbReference type="HAMAP-Rule" id="MF_00135"/>
    </source>
</evidence>
<evidence type="ECO:0000256" key="7">
    <source>
        <dbReference type="ARBA" id="ARBA00023141"/>
    </source>
</evidence>
<dbReference type="UniPathway" id="UPA00035">
    <property type="reaction ID" value="UER00042"/>
</dbReference>
<keyword evidence="10" id="KW-0812">Transmembrane</keyword>
<dbReference type="InterPro" id="IPR013785">
    <property type="entry name" value="Aldolase_TIM"/>
</dbReference>
<dbReference type="InterPro" id="IPR044643">
    <property type="entry name" value="TrpF_fam"/>
</dbReference>
<evidence type="ECO:0000256" key="10">
    <source>
        <dbReference type="SAM" id="Phobius"/>
    </source>
</evidence>
<gene>
    <name evidence="9" type="primary">trpF</name>
    <name evidence="12" type="ORF">HNQ52_000189</name>
</gene>
<comment type="similarity">
    <text evidence="9">Belongs to the TrpF family.</text>
</comment>
<accession>A0A7W8D5L3</accession>
<dbReference type="Pfam" id="PF00697">
    <property type="entry name" value="PRAI"/>
    <property type="match status" value="1"/>
</dbReference>
<evidence type="ECO:0000256" key="5">
    <source>
        <dbReference type="ARBA" id="ARBA00022605"/>
    </source>
</evidence>
<dbReference type="InterPro" id="IPR001240">
    <property type="entry name" value="PRAI_dom"/>
</dbReference>
<dbReference type="Gene3D" id="3.20.20.70">
    <property type="entry name" value="Aldolase class I"/>
    <property type="match status" value="1"/>
</dbReference>
<evidence type="ECO:0000256" key="6">
    <source>
        <dbReference type="ARBA" id="ARBA00022822"/>
    </source>
</evidence>
<keyword evidence="7 9" id="KW-0057">Aromatic amino acid biosynthesis</keyword>
<dbReference type="PANTHER" id="PTHR42894:SF1">
    <property type="entry name" value="N-(5'-PHOSPHORIBOSYL)ANTHRANILATE ISOMERASE"/>
    <property type="match status" value="1"/>
</dbReference>
<keyword evidence="8 9" id="KW-0413">Isomerase</keyword>
<organism evidence="12 13">
    <name type="scientific">Chiayiivirga flava</name>
    <dbReference type="NCBI Taxonomy" id="659595"/>
    <lineage>
        <taxon>Bacteria</taxon>
        <taxon>Pseudomonadati</taxon>
        <taxon>Pseudomonadota</taxon>
        <taxon>Gammaproteobacteria</taxon>
        <taxon>Lysobacterales</taxon>
        <taxon>Lysobacteraceae</taxon>
        <taxon>Chiayiivirga</taxon>
    </lineage>
</organism>
<dbReference type="Proteomes" id="UP000521199">
    <property type="component" value="Unassembled WGS sequence"/>
</dbReference>
<evidence type="ECO:0000256" key="4">
    <source>
        <dbReference type="ARBA" id="ARBA00022272"/>
    </source>
</evidence>
<evidence type="ECO:0000259" key="11">
    <source>
        <dbReference type="Pfam" id="PF00697"/>
    </source>
</evidence>
<reference evidence="12 13" key="1">
    <citation type="submission" date="2020-08" db="EMBL/GenBank/DDBJ databases">
        <title>Genomic Encyclopedia of Type Strains, Phase IV (KMG-IV): sequencing the most valuable type-strain genomes for metagenomic binning, comparative biology and taxonomic classification.</title>
        <authorList>
            <person name="Goeker M."/>
        </authorList>
    </citation>
    <scope>NUCLEOTIDE SEQUENCE [LARGE SCALE GENOMIC DNA]</scope>
    <source>
        <strain evidence="12 13">DSM 24163</strain>
    </source>
</reference>
<keyword evidence="10" id="KW-0472">Membrane</keyword>
<dbReference type="NCBIfam" id="NF002298">
    <property type="entry name" value="PRK01222.1-4"/>
    <property type="match status" value="1"/>
</dbReference>
<comment type="pathway">
    <text evidence="2 9">Amino-acid biosynthesis; L-tryptophan biosynthesis; L-tryptophan from chorismate: step 3/5.</text>
</comment>
<evidence type="ECO:0000256" key="2">
    <source>
        <dbReference type="ARBA" id="ARBA00004664"/>
    </source>
</evidence>
<feature type="transmembrane region" description="Helical" evidence="10">
    <location>
        <begin position="20"/>
        <end position="38"/>
    </location>
</feature>
<evidence type="ECO:0000313" key="13">
    <source>
        <dbReference type="Proteomes" id="UP000521199"/>
    </source>
</evidence>
<evidence type="ECO:0000313" key="12">
    <source>
        <dbReference type="EMBL" id="MBB5206673.1"/>
    </source>
</evidence>
<feature type="domain" description="N-(5'phosphoribosyl) anthranilate isomerase (PRAI)" evidence="11">
    <location>
        <begin position="10"/>
        <end position="204"/>
    </location>
</feature>
<dbReference type="PANTHER" id="PTHR42894">
    <property type="entry name" value="N-(5'-PHOSPHORIBOSYL)ANTHRANILATE ISOMERASE"/>
    <property type="match status" value="1"/>
</dbReference>